<proteinExistence type="predicted"/>
<dbReference type="PANTHER" id="PTHR44533">
    <property type="entry name" value="DEAD/H RNA HELICASE, PUTATIVE-RELATED"/>
    <property type="match status" value="1"/>
</dbReference>
<organism evidence="4 5">
    <name type="scientific">Hypsizygus marmoreus</name>
    <name type="common">White beech mushroom</name>
    <name type="synonym">Agaricus marmoreus</name>
    <dbReference type="NCBI Taxonomy" id="39966"/>
    <lineage>
        <taxon>Eukaryota</taxon>
        <taxon>Fungi</taxon>
        <taxon>Dikarya</taxon>
        <taxon>Basidiomycota</taxon>
        <taxon>Agaricomycotina</taxon>
        <taxon>Agaricomycetes</taxon>
        <taxon>Agaricomycetidae</taxon>
        <taxon>Agaricales</taxon>
        <taxon>Tricholomatineae</taxon>
        <taxon>Lyophyllaceae</taxon>
        <taxon>Hypsizygus</taxon>
    </lineage>
</organism>
<dbReference type="Gene3D" id="3.40.50.300">
    <property type="entry name" value="P-loop containing nucleotide triphosphate hydrolases"/>
    <property type="match status" value="1"/>
</dbReference>
<gene>
    <name evidence="4" type="ORF">Hypma_005061</name>
</gene>
<feature type="domain" description="Helicase ATP-binding" evidence="3">
    <location>
        <begin position="798"/>
        <end position="918"/>
    </location>
</feature>
<dbReference type="InterPro" id="IPR027417">
    <property type="entry name" value="P-loop_NTPase"/>
</dbReference>
<dbReference type="PROSITE" id="PS51192">
    <property type="entry name" value="HELICASE_ATP_BIND_1"/>
    <property type="match status" value="1"/>
</dbReference>
<evidence type="ECO:0000259" key="3">
    <source>
        <dbReference type="PROSITE" id="PS51192"/>
    </source>
</evidence>
<dbReference type="SUPFAM" id="SSF52540">
    <property type="entry name" value="P-loop containing nucleoside triphosphate hydrolases"/>
    <property type="match status" value="1"/>
</dbReference>
<evidence type="ECO:0000256" key="1">
    <source>
        <dbReference type="ARBA" id="ARBA00022801"/>
    </source>
</evidence>
<dbReference type="EMBL" id="LUEZ02000021">
    <property type="protein sequence ID" value="RDB27046.1"/>
    <property type="molecule type" value="Genomic_DNA"/>
</dbReference>
<keyword evidence="2" id="KW-0347">Helicase</keyword>
<dbReference type="OrthoDB" id="2320933at2759"/>
<keyword evidence="1" id="KW-0378">Hydrolase</keyword>
<dbReference type="PANTHER" id="PTHR44533:SF4">
    <property type="entry name" value="DEAD_H RNA HELICASE, PUTATIVE-RELATED"/>
    <property type="match status" value="1"/>
</dbReference>
<dbReference type="GO" id="GO:0003676">
    <property type="term" value="F:nucleic acid binding"/>
    <property type="evidence" value="ECO:0007669"/>
    <property type="project" value="InterPro"/>
</dbReference>
<accession>A0A369K824</accession>
<keyword evidence="2" id="KW-0547">Nucleotide-binding</keyword>
<keyword evidence="5" id="KW-1185">Reference proteome</keyword>
<dbReference type="Pfam" id="PF23002">
    <property type="entry name" value="PIN-like_DDX60"/>
    <property type="match status" value="1"/>
</dbReference>
<comment type="caution">
    <text evidence="4">The sequence shown here is derived from an EMBL/GenBank/DDBJ whole genome shotgun (WGS) entry which is preliminary data.</text>
</comment>
<dbReference type="GO" id="GO:0005737">
    <property type="term" value="C:cytoplasm"/>
    <property type="evidence" value="ECO:0007669"/>
    <property type="project" value="TreeGrafter"/>
</dbReference>
<protein>
    <recommendedName>
        <fullName evidence="3">Helicase ATP-binding domain-containing protein</fullName>
    </recommendedName>
</protein>
<dbReference type="InterPro" id="IPR055124">
    <property type="entry name" value="PIN-like_DDX60"/>
</dbReference>
<dbReference type="InterPro" id="IPR052431">
    <property type="entry name" value="SKI2_subfamily_helicases"/>
</dbReference>
<dbReference type="GO" id="GO:0016787">
    <property type="term" value="F:hydrolase activity"/>
    <property type="evidence" value="ECO:0007669"/>
    <property type="project" value="UniProtKB-KW"/>
</dbReference>
<dbReference type="InterPro" id="IPR011545">
    <property type="entry name" value="DEAD/DEAH_box_helicase_dom"/>
</dbReference>
<name>A0A369K824_HYPMA</name>
<dbReference type="GO" id="GO:0004386">
    <property type="term" value="F:helicase activity"/>
    <property type="evidence" value="ECO:0007669"/>
    <property type="project" value="UniProtKB-KW"/>
</dbReference>
<evidence type="ECO:0000313" key="4">
    <source>
        <dbReference type="EMBL" id="RDB27046.1"/>
    </source>
</evidence>
<dbReference type="AlphaFoldDB" id="A0A369K824"/>
<dbReference type="Proteomes" id="UP000076154">
    <property type="component" value="Unassembled WGS sequence"/>
</dbReference>
<dbReference type="InterPro" id="IPR014001">
    <property type="entry name" value="Helicase_ATP-bd"/>
</dbReference>
<reference evidence="4" key="1">
    <citation type="submission" date="2018-04" db="EMBL/GenBank/DDBJ databases">
        <title>Whole genome sequencing of Hypsizygus marmoreus.</title>
        <authorList>
            <person name="Choi I.-G."/>
            <person name="Min B."/>
            <person name="Kim J.-G."/>
            <person name="Kim S."/>
            <person name="Oh Y.-L."/>
            <person name="Kong W.-S."/>
            <person name="Park H."/>
            <person name="Jeong J."/>
            <person name="Song E.-S."/>
        </authorList>
    </citation>
    <scope>NUCLEOTIDE SEQUENCE [LARGE SCALE GENOMIC DNA]</scope>
    <source>
        <strain evidence="4">51987-8</strain>
    </source>
</reference>
<sequence>MDLENFNELDENFADASRTLTFSPDEALEEIDRTWFRPAARRARWMDLLGDYAGSELFVIDGESLLQIVLDDPLLAIGRPREPSFQILHAFHILERTLDQFKKRSAEFEIVFWKDTCHTTLKTGEDIFTVASRMLAREILLKHLARLPFTVLVFDDLKDADWLRYEATKKVGLVLKFLLLTLILNVILKPMFIMINDGGINDDSLSSVARQRILTHRLLVFGLLSRGIPIALFKGAEYRDSKILTFVYEQNRNSVGQISKALFDAATKAKLTLDALLSRQSLPNSSKSNVRKHLSHKEFHDANEVHESDHALLETIRNFNASCPPNFPIELLYLFTVHCVLLRSISVQERARRLEDLPQELASLLLTKFLPRLFFIASNALSVSHSSFEVDGRVLCSLVRFVILHQPESFPALIGQPVFATVQRLWSSIGSPGINLAAFAEQFSQFTRPSADVNAARFEVQPLRLLPFDNPVFNTELSLVKVPVEEGDGPQRAPHLDFSLGTLFSDTQHWHNQKPILPSYLGGSSPKPLDERHRRRILRQNQRFMATMQAQAGTLIGASGGSLQQIVIPAVGSKVIQTTSANVKATKKEKGPKLSSADKLRQKIASQKTTSLEEASDIWWREQLNSLSKLTTNEQVTRMNALFRNKRGGERVMGAEMRLYRIHLELKSWLENPSCDSASVRDKYSVSIMCMIKEISNRQFITPTMEKALGSVLCALGFGDYVSSLLSISEPSDRKISFKFIKLIRSKTKESYYGFMHVTEHPVIWQLRLFGEYMDRSMDSAPDRRVAFDPDAWQRQVLDCVDANDSLLVVAPTSAGKTFISFYAMEKVLRDSDDGILVYVAPTKALVTQIAAEVYVRFSKTLNGKSCWAIHTRDYKINDPQKCQILVTVPEMLAIMLLSPPLARIWTSRIKRAFNVIG</sequence>
<keyword evidence="2" id="KW-0067">ATP-binding</keyword>
<dbReference type="InParanoid" id="A0A369K824"/>
<dbReference type="GO" id="GO:0005524">
    <property type="term" value="F:ATP binding"/>
    <property type="evidence" value="ECO:0007669"/>
    <property type="project" value="InterPro"/>
</dbReference>
<evidence type="ECO:0000313" key="5">
    <source>
        <dbReference type="Proteomes" id="UP000076154"/>
    </source>
</evidence>
<dbReference type="STRING" id="39966.A0A369K824"/>
<evidence type="ECO:0000256" key="2">
    <source>
        <dbReference type="ARBA" id="ARBA00022806"/>
    </source>
</evidence>
<dbReference type="Pfam" id="PF00270">
    <property type="entry name" value="DEAD"/>
    <property type="match status" value="1"/>
</dbReference>